<proteinExistence type="predicted"/>
<dbReference type="CDD" id="cd02440">
    <property type="entry name" value="AdoMet_MTases"/>
    <property type="match status" value="1"/>
</dbReference>
<evidence type="ECO:0000259" key="1">
    <source>
        <dbReference type="Pfam" id="PF13847"/>
    </source>
</evidence>
<organism evidence="2 3">
    <name type="scientific">Pseudodesulfovibrio senegalensis</name>
    <dbReference type="NCBI Taxonomy" id="1721087"/>
    <lineage>
        <taxon>Bacteria</taxon>
        <taxon>Pseudomonadati</taxon>
        <taxon>Thermodesulfobacteriota</taxon>
        <taxon>Desulfovibrionia</taxon>
        <taxon>Desulfovibrionales</taxon>
        <taxon>Desulfovibrionaceae</taxon>
    </lineage>
</organism>
<dbReference type="AlphaFoldDB" id="A0A6N6N5A8"/>
<sequence length="267" mass="29947">MCCRGRVGGVASRRLCFFCFFVLLPSARESGCKGCRIVEKEALNEELRSLVREIGESEIWRPVRDSEGNLLAGGAGHRDESLPQSPPAHIDLRGKTVVDLGCNVGTFVRRAVRLGARRAAGVDIDSRLVRCAQIMAELDSVDNVEFMVCDFTSPPAEKFDVAMMFDIIGNTTIGSGKMHYFMDIMEDWASKELIISLKPLCRTPKHFRKTPQEFAEIFSTCHLEGECFYPVREAVDYLGGRGWRLLTDLPEGYERCGMKTLLHFVRA</sequence>
<protein>
    <submittedName>
        <fullName evidence="2">Methyltransferase domain-containing protein</fullName>
    </submittedName>
</protein>
<dbReference type="InterPro" id="IPR029063">
    <property type="entry name" value="SAM-dependent_MTases_sf"/>
</dbReference>
<dbReference type="EMBL" id="WAIE01000001">
    <property type="protein sequence ID" value="KAB1442921.1"/>
    <property type="molecule type" value="Genomic_DNA"/>
</dbReference>
<comment type="caution">
    <text evidence="2">The sequence shown here is derived from an EMBL/GenBank/DDBJ whole genome shotgun (WGS) entry which is preliminary data.</text>
</comment>
<evidence type="ECO:0000313" key="3">
    <source>
        <dbReference type="Proteomes" id="UP000438699"/>
    </source>
</evidence>
<dbReference type="Gene3D" id="3.40.50.150">
    <property type="entry name" value="Vaccinia Virus protein VP39"/>
    <property type="match status" value="1"/>
</dbReference>
<keyword evidence="2" id="KW-0489">Methyltransferase</keyword>
<feature type="domain" description="Methyltransferase" evidence="1">
    <location>
        <begin position="93"/>
        <end position="211"/>
    </location>
</feature>
<keyword evidence="2" id="KW-0808">Transferase</keyword>
<dbReference type="GO" id="GO:0008168">
    <property type="term" value="F:methyltransferase activity"/>
    <property type="evidence" value="ECO:0007669"/>
    <property type="project" value="UniProtKB-KW"/>
</dbReference>
<dbReference type="Proteomes" id="UP000438699">
    <property type="component" value="Unassembled WGS sequence"/>
</dbReference>
<gene>
    <name evidence="2" type="ORF">F8A88_01205</name>
</gene>
<keyword evidence="3" id="KW-1185">Reference proteome</keyword>
<dbReference type="GO" id="GO:0032259">
    <property type="term" value="P:methylation"/>
    <property type="evidence" value="ECO:0007669"/>
    <property type="project" value="UniProtKB-KW"/>
</dbReference>
<dbReference type="SUPFAM" id="SSF53335">
    <property type="entry name" value="S-adenosyl-L-methionine-dependent methyltransferases"/>
    <property type="match status" value="1"/>
</dbReference>
<reference evidence="2 3" key="1">
    <citation type="journal article" date="2017" name="Int. J. Syst. Evol. Microbiol.">
        <title>Desulfovibrio senegalensis sp. nov., a mesophilic sulfate reducer isolated from marine sediment.</title>
        <authorList>
            <person name="Thioye A."/>
            <person name="Gam Z.B.A."/>
            <person name="Mbengue M."/>
            <person name="Cayol J.L."/>
            <person name="Joseph-Bartoli M."/>
            <person name="Toure-Kane C."/>
            <person name="Labat M."/>
        </authorList>
    </citation>
    <scope>NUCLEOTIDE SEQUENCE [LARGE SCALE GENOMIC DNA]</scope>
    <source>
        <strain evidence="2 3">DSM 101509</strain>
    </source>
</reference>
<dbReference type="InterPro" id="IPR025714">
    <property type="entry name" value="Methyltranfer_dom"/>
</dbReference>
<accession>A0A6N6N5A8</accession>
<dbReference type="Pfam" id="PF13847">
    <property type="entry name" value="Methyltransf_31"/>
    <property type="match status" value="1"/>
</dbReference>
<name>A0A6N6N5A8_9BACT</name>
<evidence type="ECO:0000313" key="2">
    <source>
        <dbReference type="EMBL" id="KAB1442921.1"/>
    </source>
</evidence>